<evidence type="ECO:0000259" key="4">
    <source>
        <dbReference type="Pfam" id="PF00583"/>
    </source>
</evidence>
<dbReference type="OrthoDB" id="4215304at2759"/>
<dbReference type="InterPro" id="IPR050226">
    <property type="entry name" value="NagZ_Beta-hexosaminidase"/>
</dbReference>
<dbReference type="InterPro" id="IPR017853">
    <property type="entry name" value="GH"/>
</dbReference>
<dbReference type="InterPro" id="IPR036881">
    <property type="entry name" value="Glyco_hydro_3_C_sf"/>
</dbReference>
<dbReference type="InterPro" id="IPR001764">
    <property type="entry name" value="Glyco_hydro_3_N"/>
</dbReference>
<dbReference type="InterPro" id="IPR036962">
    <property type="entry name" value="Glyco_hydro_3_N_sf"/>
</dbReference>
<dbReference type="Pfam" id="PF00933">
    <property type="entry name" value="Glyco_hydro_3"/>
    <property type="match status" value="1"/>
</dbReference>
<keyword evidence="7" id="KW-1185">Reference proteome</keyword>
<dbReference type="Gene3D" id="3.40.50.1700">
    <property type="entry name" value="Glycoside hydrolase family 3 C-terminal domain"/>
    <property type="match status" value="1"/>
</dbReference>
<dbReference type="GO" id="GO:0005975">
    <property type="term" value="P:carbohydrate metabolic process"/>
    <property type="evidence" value="ECO:0007669"/>
    <property type="project" value="InterPro"/>
</dbReference>
<feature type="non-terminal residue" evidence="6">
    <location>
        <position position="954"/>
    </location>
</feature>
<sequence length="954" mass="106675">KVGQLLMAGFEGTTVTNNIRNLIEEYHISTIILSSKNFVNAQQVKKLICDLQKIAKDSGHKYPLMFAIDQEGGMISSLFDENYITQFPGAMGLAATGSATLVHDVCKAMALELKSLGFSINLGPVLDTVTKFSHQLIGVRSFGSTNEEVIKYGKAAAQGFRDGGLFTFGKHFPGLNNAEVSSVLELPILTETLEQVEKSNVVTFKALIDCGLMDGISAAGAAVPNISPNEVHSCLSPILITDLLRNKLKFDGVIHSECLEMEALFCNIGFRQGVIMAVFAGCDLVLVCHDYNLQKEAIHALSQAVEDGILDEKQVIDESIRRIEVLQKRLPSFDDFFNLEDLDDKIKAEHQELSQLAYQKSITLVRDYNNCLPITKFVNDDLPAEENLILLLTPVLQPLYSKNSCNPKNNKPNNKIFPGEEVFQEFGKMLANCSANTKNERGKNFKVLHTSYTANGLTNLHEQLIEKAKVVLLITSETSRNIHQIGITKHISILCGGSNHKLPSKKPLIIIAVSSPYDFFYNNNIGSAYLCTYDYTDNGLDNLAKVLFGKYRPTGVIPGEANSSNKRKIEAEAQSFKKSKNDFSQRRWLVDEFNLKRDWKNLINLASNHIDFSDKEEEEFSQLNSVNLQKFSNKIYHLLNDNADTQKHFVVRNSSLNVLYGFILTWYNGHLKTGSILYILVDKAKRNQSIGESLHSKAIKYLINEKHCERITLGCAFPLIGFPNLSNIWSMSSANKFEEHSSKSLNYILKINGLNSWSVSEKLVRQLQVVGIMFDLCSNFDEALKLIVKHYSKNPMLYPLYKEVINDIKNPNKKDDAKIIVALEPSNRSVVGSIVVFTNCSSVSKFFPFIEEVGVNENNESVDSNNVASKVGGLVGLIIDPSYENLTDVFKLGLVCTALSFLKRAQEDSNGFDNDGGINDVLLIGINKSKNNINNFRDNGFEIYKKYYDCYDER</sequence>
<dbReference type="PANTHER" id="PTHR30480">
    <property type="entry name" value="BETA-HEXOSAMINIDASE-RELATED"/>
    <property type="match status" value="1"/>
</dbReference>
<dbReference type="InterPro" id="IPR016181">
    <property type="entry name" value="Acyl_CoA_acyltransferase"/>
</dbReference>
<name>A0A1E4U0M6_PACTA</name>
<dbReference type="SUPFAM" id="SSF55729">
    <property type="entry name" value="Acyl-CoA N-acyltransferases (Nat)"/>
    <property type="match status" value="1"/>
</dbReference>
<dbReference type="GO" id="GO:0009254">
    <property type="term" value="P:peptidoglycan turnover"/>
    <property type="evidence" value="ECO:0007669"/>
    <property type="project" value="TreeGrafter"/>
</dbReference>
<dbReference type="EMBL" id="KV454011">
    <property type="protein sequence ID" value="ODV97552.1"/>
    <property type="molecule type" value="Genomic_DNA"/>
</dbReference>
<keyword evidence="2" id="KW-0378">Hydrolase</keyword>
<feature type="domain" description="Glycoside hydrolase family 3 N-terminal" evidence="5">
    <location>
        <begin position="1"/>
        <end position="323"/>
    </location>
</feature>
<accession>A0A1E4U0M6</accession>
<dbReference type="AlphaFoldDB" id="A0A1E4U0M6"/>
<dbReference type="GO" id="GO:0004553">
    <property type="term" value="F:hydrolase activity, hydrolyzing O-glycosyl compounds"/>
    <property type="evidence" value="ECO:0007669"/>
    <property type="project" value="InterPro"/>
</dbReference>
<dbReference type="Pfam" id="PF00583">
    <property type="entry name" value="Acetyltransf_1"/>
    <property type="match status" value="1"/>
</dbReference>
<gene>
    <name evidence="6" type="ORF">PACTADRAFT_21208</name>
</gene>
<evidence type="ECO:0000256" key="1">
    <source>
        <dbReference type="ARBA" id="ARBA00005336"/>
    </source>
</evidence>
<dbReference type="Gene3D" id="3.20.20.300">
    <property type="entry name" value="Glycoside hydrolase, family 3, N-terminal domain"/>
    <property type="match status" value="1"/>
</dbReference>
<dbReference type="PANTHER" id="PTHR30480:SF8">
    <property type="entry name" value="PUTATIVE (AFU_ORTHOLOGUE AFUA_8G04060)-RELATED"/>
    <property type="match status" value="1"/>
</dbReference>
<dbReference type="GO" id="GO:0016747">
    <property type="term" value="F:acyltransferase activity, transferring groups other than amino-acyl groups"/>
    <property type="evidence" value="ECO:0007669"/>
    <property type="project" value="InterPro"/>
</dbReference>
<evidence type="ECO:0000256" key="3">
    <source>
        <dbReference type="ARBA" id="ARBA00023295"/>
    </source>
</evidence>
<dbReference type="Gene3D" id="3.40.630.30">
    <property type="match status" value="1"/>
</dbReference>
<organism evidence="6 7">
    <name type="scientific">Pachysolen tannophilus NRRL Y-2460</name>
    <dbReference type="NCBI Taxonomy" id="669874"/>
    <lineage>
        <taxon>Eukaryota</taxon>
        <taxon>Fungi</taxon>
        <taxon>Dikarya</taxon>
        <taxon>Ascomycota</taxon>
        <taxon>Saccharomycotina</taxon>
        <taxon>Pichiomycetes</taxon>
        <taxon>Pachysolenaceae</taxon>
        <taxon>Pachysolen</taxon>
    </lineage>
</organism>
<proteinExistence type="inferred from homology"/>
<comment type="similarity">
    <text evidence="1">Belongs to the glycosyl hydrolase 3 family.</text>
</comment>
<evidence type="ECO:0000256" key="2">
    <source>
        <dbReference type="ARBA" id="ARBA00022801"/>
    </source>
</evidence>
<evidence type="ECO:0000259" key="5">
    <source>
        <dbReference type="Pfam" id="PF00933"/>
    </source>
</evidence>
<dbReference type="InterPro" id="IPR000182">
    <property type="entry name" value="GNAT_dom"/>
</dbReference>
<dbReference type="SUPFAM" id="SSF51445">
    <property type="entry name" value="(Trans)glycosidases"/>
    <property type="match status" value="1"/>
</dbReference>
<evidence type="ECO:0008006" key="8">
    <source>
        <dbReference type="Google" id="ProtNLM"/>
    </source>
</evidence>
<dbReference type="Proteomes" id="UP000094236">
    <property type="component" value="Unassembled WGS sequence"/>
</dbReference>
<dbReference type="STRING" id="669874.A0A1E4U0M6"/>
<protein>
    <recommendedName>
        <fullName evidence="8">Glycoside hydrolase family 3 N-terminal domain-containing protein</fullName>
    </recommendedName>
</protein>
<keyword evidence="3" id="KW-0326">Glycosidase</keyword>
<feature type="domain" description="N-acetyltransferase" evidence="4">
    <location>
        <begin position="642"/>
        <end position="715"/>
    </location>
</feature>
<evidence type="ECO:0000313" key="7">
    <source>
        <dbReference type="Proteomes" id="UP000094236"/>
    </source>
</evidence>
<reference evidence="7" key="1">
    <citation type="submission" date="2016-05" db="EMBL/GenBank/DDBJ databases">
        <title>Comparative genomics of biotechnologically important yeasts.</title>
        <authorList>
            <consortium name="DOE Joint Genome Institute"/>
            <person name="Riley R."/>
            <person name="Haridas S."/>
            <person name="Wolfe K.H."/>
            <person name="Lopes M.R."/>
            <person name="Hittinger C.T."/>
            <person name="Goker M."/>
            <person name="Salamov A."/>
            <person name="Wisecaver J."/>
            <person name="Long T.M."/>
            <person name="Aerts A.L."/>
            <person name="Barry K."/>
            <person name="Choi C."/>
            <person name="Clum A."/>
            <person name="Coughlan A.Y."/>
            <person name="Deshpande S."/>
            <person name="Douglass A.P."/>
            <person name="Hanson S.J."/>
            <person name="Klenk H.-P."/>
            <person name="Labutti K."/>
            <person name="Lapidus A."/>
            <person name="Lindquist E."/>
            <person name="Lipzen A."/>
            <person name="Meier-Kolthoff J.P."/>
            <person name="Ohm R.A."/>
            <person name="Otillar R.P."/>
            <person name="Pangilinan J."/>
            <person name="Peng Y."/>
            <person name="Rokas A."/>
            <person name="Rosa C.A."/>
            <person name="Scheuner C."/>
            <person name="Sibirny A.A."/>
            <person name="Slot J.C."/>
            <person name="Stielow J.B."/>
            <person name="Sun H."/>
            <person name="Kurtzman C.P."/>
            <person name="Blackwell M."/>
            <person name="Grigoriev I.V."/>
            <person name="Jeffries T.W."/>
        </authorList>
    </citation>
    <scope>NUCLEOTIDE SEQUENCE [LARGE SCALE GENOMIC DNA]</scope>
    <source>
        <strain evidence="7">NRRL Y-2460</strain>
    </source>
</reference>
<evidence type="ECO:0000313" key="6">
    <source>
        <dbReference type="EMBL" id="ODV97552.1"/>
    </source>
</evidence>
<feature type="non-terminal residue" evidence="6">
    <location>
        <position position="1"/>
    </location>
</feature>